<dbReference type="AlphaFoldDB" id="A0A1E8GJ25"/>
<dbReference type="OrthoDB" id="9805070at2"/>
<evidence type="ECO:0000313" key="1">
    <source>
        <dbReference type="EMBL" id="OFI48270.1"/>
    </source>
</evidence>
<proteinExistence type="predicted"/>
<evidence type="ECO:0000313" key="2">
    <source>
        <dbReference type="Proteomes" id="UP000178622"/>
    </source>
</evidence>
<sequence length="248" mass="27522">MATGFTIAQAKSLMTMYLNSPISLDSSGNYHGTLPGSPEIHSNCTLFSTWFLLNYTTDNVRLAILSGNGNQMVEYFVNANIGKVSIRNTPVAFSLFSITANNGNYYTMNAGHTGIVLGIDGDTVITGEANYNAPFGGLDAPYPNNGTVVRTYPLSTFNSSTGVTFVDLNNYLKDELKLIGREQIIEEEQDMFTFDCNGTVFLKQGDRAKWFNDSKKLAKLREEYKRVYGKDLMNIGTVDAKQRDEFTR</sequence>
<name>A0A1E8GJ25_9LACT</name>
<protein>
    <submittedName>
        <fullName evidence="1">Uncharacterized protein</fullName>
    </submittedName>
</protein>
<dbReference type="Gene3D" id="3.90.1720.10">
    <property type="entry name" value="endopeptidase domain like (from Nostoc punctiforme)"/>
    <property type="match status" value="1"/>
</dbReference>
<accession>A0A1E8GJ25</accession>
<keyword evidence="2" id="KW-1185">Reference proteome</keyword>
<comment type="caution">
    <text evidence="1">The sequence shown here is derived from an EMBL/GenBank/DDBJ whole genome shotgun (WGS) entry which is preliminary data.</text>
</comment>
<reference evidence="2" key="1">
    <citation type="submission" date="2016-09" db="EMBL/GenBank/DDBJ databases">
        <title>Draft genome sequence of a novel species of the family Streptococcaceae isolated from flowers.</title>
        <authorList>
            <person name="Chuah L.-O."/>
            <person name="Yap K.-P."/>
            <person name="Thong K.L."/>
            <person name="Liong M.T."/>
            <person name="Ahmad R."/>
            <person name="Rusul G."/>
        </authorList>
    </citation>
    <scope>NUCLEOTIDE SEQUENCE [LARGE SCALE GENOMIC DNA]</scope>
    <source>
        <strain evidence="2">DF1</strain>
    </source>
</reference>
<dbReference type="STRING" id="1859473.BG261_08275"/>
<dbReference type="EMBL" id="MKIR01000026">
    <property type="protein sequence ID" value="OFI48270.1"/>
    <property type="molecule type" value="Genomic_DNA"/>
</dbReference>
<dbReference type="Proteomes" id="UP000178622">
    <property type="component" value="Unassembled WGS sequence"/>
</dbReference>
<gene>
    <name evidence="1" type="ORF">BG261_08275</name>
</gene>
<dbReference type="RefSeq" id="WP_070793278.1">
    <property type="nucleotide sequence ID" value="NZ_MKIR01000026.1"/>
</dbReference>
<organism evidence="1 2">
    <name type="scientific">Floricoccus tropicus</name>
    <dbReference type="NCBI Taxonomy" id="1859473"/>
    <lineage>
        <taxon>Bacteria</taxon>
        <taxon>Bacillati</taxon>
        <taxon>Bacillota</taxon>
        <taxon>Bacilli</taxon>
        <taxon>Lactobacillales</taxon>
        <taxon>Streptococcaceae</taxon>
        <taxon>Floricoccus</taxon>
    </lineage>
</organism>